<dbReference type="Proteomes" id="UP000491181">
    <property type="component" value="Unassembled WGS sequence"/>
</dbReference>
<comment type="caution">
    <text evidence="1">The sequence shown here is derived from an EMBL/GenBank/DDBJ whole genome shotgun (WGS) entry which is preliminary data.</text>
</comment>
<evidence type="ECO:0000313" key="2">
    <source>
        <dbReference type="Proteomes" id="UP000491181"/>
    </source>
</evidence>
<reference evidence="1 2" key="1">
    <citation type="journal article" date="2020" name="Microbiome">
        <title>Single-cell genomics of uncultured bacteria reveals dietary fiber responders in the mouse gut microbiota.</title>
        <authorList>
            <person name="Chijiiwa R."/>
            <person name="Hosokawa M."/>
            <person name="Kogawa M."/>
            <person name="Nishikawa Y."/>
            <person name="Ide K."/>
            <person name="Sakanashi C."/>
            <person name="Takahashi K."/>
            <person name="Takeyama H."/>
        </authorList>
    </citation>
    <scope>NUCLEOTIDE SEQUENCE [LARGE SCALE GENOMIC DNA]</scope>
    <source>
        <strain evidence="1">IMSAGC_001</strain>
    </source>
</reference>
<dbReference type="EMBL" id="BLLS01000007">
    <property type="protein sequence ID" value="GFH85198.1"/>
    <property type="molecule type" value="Genomic_DNA"/>
</dbReference>
<sequence>MFKFNTQGIPDSRQCPIDGVKEVVATCIILRSDPFSFHYSPQGFRKVQVRGIRWKVKEKKSAFLPQFSQFPYFLVSMYARIVKHDERIFLYVQGKGVKVFNDLVRVNTFSRGEPMIAVVPVYHAEDVDPLCLLGWDIHVFVTELPAVRHIAFGAHMAFIGVIEVYLAVYVQMFKFLQLLGLIRIELRRGYSPWAFSYSLISCAKADKKRLNVRSLASLPVAFCQASRALLTLCLSCSMALRTTSSSVQSMIGFRPRPGRVCKPSMPSDKKRFTQELTDTCDISVCKPMALLESPVDLSSTARQRIRKQWLSPCRKPVSNAKRSESFNMIDLILPISAYLNFMRQRYQNLMI</sequence>
<evidence type="ECO:0000313" key="1">
    <source>
        <dbReference type="EMBL" id="GFH85198.1"/>
    </source>
</evidence>
<organism evidence="1 2">
    <name type="scientific">Bacteroides acidifaciens</name>
    <dbReference type="NCBI Taxonomy" id="85831"/>
    <lineage>
        <taxon>Bacteria</taxon>
        <taxon>Pseudomonadati</taxon>
        <taxon>Bacteroidota</taxon>
        <taxon>Bacteroidia</taxon>
        <taxon>Bacteroidales</taxon>
        <taxon>Bacteroidaceae</taxon>
        <taxon>Bacteroides</taxon>
    </lineage>
</organism>
<proteinExistence type="predicted"/>
<protein>
    <submittedName>
        <fullName evidence="1">Uncharacterized protein</fullName>
    </submittedName>
</protein>
<dbReference type="AlphaFoldDB" id="A0A7I9ZYM1"/>
<gene>
    <name evidence="1" type="ORF">IMSAGC001_00595</name>
</gene>
<accession>A0A7I9ZYM1</accession>
<name>A0A7I9ZYM1_9BACE</name>